<evidence type="ECO:0000313" key="2">
    <source>
        <dbReference type="Proteomes" id="UP001230300"/>
    </source>
</evidence>
<organism evidence="1 2">
    <name type="scientific">Lactobacillus crispatus</name>
    <dbReference type="NCBI Taxonomy" id="47770"/>
    <lineage>
        <taxon>Bacteria</taxon>
        <taxon>Bacillati</taxon>
        <taxon>Bacillota</taxon>
        <taxon>Bacilli</taxon>
        <taxon>Lactobacillales</taxon>
        <taxon>Lactobacillaceae</taxon>
        <taxon>Lactobacillus</taxon>
    </lineage>
</organism>
<proteinExistence type="predicted"/>
<dbReference type="Proteomes" id="UP001230300">
    <property type="component" value="Unassembled WGS sequence"/>
</dbReference>
<comment type="caution">
    <text evidence="1">The sequence shown here is derived from an EMBL/GenBank/DDBJ whole genome shotgun (WGS) entry which is preliminary data.</text>
</comment>
<evidence type="ECO:0000313" key="1">
    <source>
        <dbReference type="EMBL" id="MDK6502979.1"/>
    </source>
</evidence>
<protein>
    <submittedName>
        <fullName evidence="1">Uncharacterized protein</fullName>
    </submittedName>
</protein>
<dbReference type="EMBL" id="JASOGN010000027">
    <property type="protein sequence ID" value="MDK6502979.1"/>
    <property type="molecule type" value="Genomic_DNA"/>
</dbReference>
<gene>
    <name evidence="1" type="ORF">QP235_07175</name>
</gene>
<sequence length="155" mass="18317">MDLEILKRKLSNSQSQYSNEEVNWFFENIGNSKSEIRDDLVCNSLGAGFFEEKFTKKQVVFLINEIEERNLLFYCIKESGEATLTRSFTCLLWDLIIRTNNDKHSRYYQVLNKNEEQQVFKNLINYLANEHDFTGCFQKIWLGSCNSTLLRCISR</sequence>
<dbReference type="AlphaFoldDB" id="A0AAW6XCN0"/>
<accession>A0AAW6XCN0</accession>
<name>A0AAW6XCN0_9LACO</name>
<reference evidence="1" key="1">
    <citation type="submission" date="2023-05" db="EMBL/GenBank/DDBJ databases">
        <title>Cataloging the Phylogenetic Diversity of Human Bladder Bacteria.</title>
        <authorList>
            <person name="Du J."/>
        </authorList>
    </citation>
    <scope>NUCLEOTIDE SEQUENCE</scope>
    <source>
        <strain evidence="1">UMB9226</strain>
    </source>
</reference>